<protein>
    <submittedName>
        <fullName evidence="2">Zf-TFIIB domain containing protein</fullName>
    </submittedName>
</protein>
<proteinExistence type="predicted"/>
<accession>A0A652KQQ3</accession>
<comment type="caution">
    <text evidence="2">The sequence shown here is derived from an EMBL/GenBank/DDBJ whole genome shotgun (WGS) entry which is preliminary data.</text>
</comment>
<dbReference type="EMBL" id="RDBM01000037">
    <property type="protein sequence ID" value="TXS25937.1"/>
    <property type="molecule type" value="Genomic_DNA"/>
</dbReference>
<feature type="non-terminal residue" evidence="2">
    <location>
        <position position="1"/>
    </location>
</feature>
<organism evidence="2">
    <name type="scientific">Streptomyces sp. gb1(2016)</name>
    <dbReference type="NCBI Taxonomy" id="1828321"/>
    <lineage>
        <taxon>Bacteria</taxon>
        <taxon>Bacillati</taxon>
        <taxon>Actinomycetota</taxon>
        <taxon>Actinomycetes</taxon>
        <taxon>Kitasatosporales</taxon>
        <taxon>Streptomycetaceae</taxon>
        <taxon>Streptomyces</taxon>
    </lineage>
</organism>
<name>A0A652KQQ3_9ACTN</name>
<sequence length="24" mass="2680">APHQGGHYGGHHRQKSFGRMLFSS</sequence>
<evidence type="ECO:0000256" key="1">
    <source>
        <dbReference type="SAM" id="MobiDB-lite"/>
    </source>
</evidence>
<gene>
    <name evidence="2" type="ORF">EAO74_33740</name>
</gene>
<feature type="region of interest" description="Disordered" evidence="1">
    <location>
        <begin position="1"/>
        <end position="24"/>
    </location>
</feature>
<evidence type="ECO:0000313" key="2">
    <source>
        <dbReference type="EMBL" id="TXS25937.1"/>
    </source>
</evidence>
<reference evidence="2" key="1">
    <citation type="submission" date="2018-10" db="EMBL/GenBank/DDBJ databases">
        <authorList>
            <person name="Hariharan J."/>
            <person name="Choudoir M.J."/>
            <person name="Diebold P."/>
            <person name="Panke-Buisse K."/>
            <person name="Campbell A.N."/>
            <person name="Buckley D.H."/>
        </authorList>
    </citation>
    <scope>NUCLEOTIDE SEQUENCE</scope>
    <source>
        <strain evidence="2">Gb1</strain>
    </source>
</reference>
<dbReference type="AlphaFoldDB" id="A0A652KQQ3"/>